<proteinExistence type="predicted"/>
<gene>
    <name evidence="6" type="ORF">BSAL_44055</name>
</gene>
<keyword evidence="4" id="KW-0677">Repeat</keyword>
<dbReference type="GO" id="GO:0010970">
    <property type="term" value="P:transport along microtubule"/>
    <property type="evidence" value="ECO:0007669"/>
    <property type="project" value="TreeGrafter"/>
</dbReference>
<dbReference type="InterPro" id="IPR050687">
    <property type="entry name" value="Dynein_IC"/>
</dbReference>
<feature type="compositionally biased region" description="Basic and acidic residues" evidence="5">
    <location>
        <begin position="14"/>
        <end position="25"/>
    </location>
</feature>
<evidence type="ECO:0000313" key="7">
    <source>
        <dbReference type="Proteomes" id="UP000051952"/>
    </source>
</evidence>
<evidence type="ECO:0000256" key="3">
    <source>
        <dbReference type="ARBA" id="ARBA00022574"/>
    </source>
</evidence>
<dbReference type="AlphaFoldDB" id="A0A0S4JS81"/>
<dbReference type="PANTHER" id="PTHR12442:SF22">
    <property type="entry name" value="CYTOPLASMIC DYNEIN 1 INTERMEDIATE CHAIN-RELATED"/>
    <property type="match status" value="1"/>
</dbReference>
<keyword evidence="7" id="KW-1185">Reference proteome</keyword>
<accession>A0A0S4JS81</accession>
<feature type="region of interest" description="Disordered" evidence="5">
    <location>
        <begin position="14"/>
        <end position="40"/>
    </location>
</feature>
<evidence type="ECO:0000256" key="2">
    <source>
        <dbReference type="ARBA" id="ARBA00022490"/>
    </source>
</evidence>
<sequence>MDLEERKRQLAELKAAREAKQRQMERLAQTTAAAAASSSPSVSLAGSAAAANVASTTLLSSAASPVRQAPDAAPITSPTASASPAPVHHHTALFSVMSSVGAVDVPPVEKHSRTTDTDAVYVYLEERDHPSAHFEKERRVEELEAELQRLRDELQQQQQLNSGDRNNNNNADHHNHANNRGPVMLQRRGFTFLDKTNTTTSRNAVNTPIFIDFVCRGVSHVESLRASGGVLAGGEATYSSNVALSASFGNATLNGGTSMALAPEQSAAAAVRLFRRCVLRDTDASKDRVVSSLSFTNSPDMVLVALSAAESGGAASPQGLVLLWNIRRPNQPPLRFVCQDEVKVVTFSPFHEHLIIGGTSTGRIVCWNALSGESPTAISFPSLDAHRSTILSVVVRGDANSNQLISICRDGRVCTWQPEKPRTPLTTIAPPPSDAPYNFCAASFMCTSSNAEVVDGVASRLVAGSVEGLVFSTMSKNTRSVDLRQLSDRRHENAVSGVECHPHHIDPRITELVLTTSGDPACYLWFGSACVALDAFSDNVHDVAWCPTHPALFAAADGAGRVSLWNVSTSLLSPVYSAVVQHSAIDVLGGGGGGGADSSSISTAPSALKVLWDGNGERILCGTSNGDVCLFDVTNVAAAAAVESSSRSLSEWVSRTFAAESS</sequence>
<feature type="region of interest" description="Disordered" evidence="5">
    <location>
        <begin position="159"/>
        <end position="184"/>
    </location>
</feature>
<dbReference type="SMART" id="SM00320">
    <property type="entry name" value="WD40"/>
    <property type="match status" value="5"/>
</dbReference>
<organism evidence="6 7">
    <name type="scientific">Bodo saltans</name>
    <name type="common">Flagellated protozoan</name>
    <dbReference type="NCBI Taxonomy" id="75058"/>
    <lineage>
        <taxon>Eukaryota</taxon>
        <taxon>Discoba</taxon>
        <taxon>Euglenozoa</taxon>
        <taxon>Kinetoplastea</taxon>
        <taxon>Metakinetoplastina</taxon>
        <taxon>Eubodonida</taxon>
        <taxon>Bodonidae</taxon>
        <taxon>Bodo</taxon>
    </lineage>
</organism>
<comment type="subcellular location">
    <subcellularLocation>
        <location evidence="1">Cytoplasm</location>
    </subcellularLocation>
</comment>
<reference evidence="7" key="1">
    <citation type="submission" date="2015-09" db="EMBL/GenBank/DDBJ databases">
        <authorList>
            <consortium name="Pathogen Informatics"/>
        </authorList>
    </citation>
    <scope>NUCLEOTIDE SEQUENCE [LARGE SCALE GENOMIC DNA]</scope>
    <source>
        <strain evidence="7">Lake Konstanz</strain>
    </source>
</reference>
<dbReference type="Proteomes" id="UP000051952">
    <property type="component" value="Unassembled WGS sequence"/>
</dbReference>
<name>A0A0S4JS81_BODSA</name>
<evidence type="ECO:0000256" key="4">
    <source>
        <dbReference type="ARBA" id="ARBA00022737"/>
    </source>
</evidence>
<dbReference type="GO" id="GO:0045504">
    <property type="term" value="F:dynein heavy chain binding"/>
    <property type="evidence" value="ECO:0007669"/>
    <property type="project" value="TreeGrafter"/>
</dbReference>
<evidence type="ECO:0000256" key="1">
    <source>
        <dbReference type="ARBA" id="ARBA00004496"/>
    </source>
</evidence>
<dbReference type="InterPro" id="IPR001680">
    <property type="entry name" value="WD40_rpt"/>
</dbReference>
<keyword evidence="3" id="KW-0853">WD repeat</keyword>
<feature type="compositionally biased region" description="Low complexity" evidence="5">
    <location>
        <begin position="159"/>
        <end position="170"/>
    </location>
</feature>
<dbReference type="EMBL" id="CYKH01002179">
    <property type="protein sequence ID" value="CUG93664.1"/>
    <property type="molecule type" value="Genomic_DNA"/>
</dbReference>
<dbReference type="GO" id="GO:0005737">
    <property type="term" value="C:cytoplasm"/>
    <property type="evidence" value="ECO:0007669"/>
    <property type="project" value="UniProtKB-SubCell"/>
</dbReference>
<feature type="compositionally biased region" description="Low complexity" evidence="5">
    <location>
        <begin position="27"/>
        <end position="40"/>
    </location>
</feature>
<protein>
    <submittedName>
        <fullName evidence="6">Uncharacterized protein</fullName>
    </submittedName>
</protein>
<dbReference type="PANTHER" id="PTHR12442">
    <property type="entry name" value="DYNEIN INTERMEDIATE CHAIN"/>
    <property type="match status" value="1"/>
</dbReference>
<dbReference type="GO" id="GO:0005868">
    <property type="term" value="C:cytoplasmic dynein complex"/>
    <property type="evidence" value="ECO:0007669"/>
    <property type="project" value="TreeGrafter"/>
</dbReference>
<evidence type="ECO:0000313" key="6">
    <source>
        <dbReference type="EMBL" id="CUG93664.1"/>
    </source>
</evidence>
<dbReference type="Gene3D" id="2.130.10.10">
    <property type="entry name" value="YVTN repeat-like/Quinoprotein amine dehydrogenase"/>
    <property type="match status" value="2"/>
</dbReference>
<dbReference type="VEuPathDB" id="TriTrypDB:BSAL_44055"/>
<dbReference type="InterPro" id="IPR015943">
    <property type="entry name" value="WD40/YVTN_repeat-like_dom_sf"/>
</dbReference>
<dbReference type="GO" id="GO:0045503">
    <property type="term" value="F:dynein light chain binding"/>
    <property type="evidence" value="ECO:0007669"/>
    <property type="project" value="TreeGrafter"/>
</dbReference>
<evidence type="ECO:0000256" key="5">
    <source>
        <dbReference type="SAM" id="MobiDB-lite"/>
    </source>
</evidence>
<dbReference type="OrthoDB" id="4189at2759"/>
<dbReference type="SUPFAM" id="SSF50978">
    <property type="entry name" value="WD40 repeat-like"/>
    <property type="match status" value="1"/>
</dbReference>
<keyword evidence="2" id="KW-0963">Cytoplasm</keyword>
<dbReference type="InterPro" id="IPR036322">
    <property type="entry name" value="WD40_repeat_dom_sf"/>
</dbReference>